<proteinExistence type="predicted"/>
<sequence length="39" mass="4168">MAERAKARIEEVAASHASMVSQPEAVTRLILSAVEATSR</sequence>
<keyword evidence="2" id="KW-1185">Reference proteome</keyword>
<comment type="caution">
    <text evidence="1">The sequence shown here is derived from an EMBL/GenBank/DDBJ whole genome shotgun (WGS) entry which is preliminary data.</text>
</comment>
<evidence type="ECO:0000313" key="1">
    <source>
        <dbReference type="EMBL" id="TWG28559.1"/>
    </source>
</evidence>
<organism evidence="1 2">
    <name type="scientific">Micromonospora palomenae</name>
    <dbReference type="NCBI Taxonomy" id="1461247"/>
    <lineage>
        <taxon>Bacteria</taxon>
        <taxon>Bacillati</taxon>
        <taxon>Actinomycetota</taxon>
        <taxon>Actinomycetes</taxon>
        <taxon>Micromonosporales</taxon>
        <taxon>Micromonosporaceae</taxon>
        <taxon>Micromonospora</taxon>
    </lineage>
</organism>
<name>A0A561WXI1_9ACTN</name>
<dbReference type="EMBL" id="VIXA01000001">
    <property type="protein sequence ID" value="TWG28559.1"/>
    <property type="molecule type" value="Genomic_DNA"/>
</dbReference>
<dbReference type="Proteomes" id="UP000319927">
    <property type="component" value="Unassembled WGS sequence"/>
</dbReference>
<evidence type="ECO:0000313" key="2">
    <source>
        <dbReference type="Proteomes" id="UP000319927"/>
    </source>
</evidence>
<protein>
    <submittedName>
        <fullName evidence="1">Uncharacterized protein</fullName>
    </submittedName>
</protein>
<gene>
    <name evidence="1" type="ORF">FHX75_111711</name>
</gene>
<dbReference type="AlphaFoldDB" id="A0A561WXI1"/>
<accession>A0A561WXI1</accession>
<reference evidence="1 2" key="1">
    <citation type="submission" date="2019-06" db="EMBL/GenBank/DDBJ databases">
        <title>Sequencing the genomes of 1000 actinobacteria strains.</title>
        <authorList>
            <person name="Klenk H.-P."/>
        </authorList>
    </citation>
    <scope>NUCLEOTIDE SEQUENCE [LARGE SCALE GENOMIC DNA]</scope>
    <source>
        <strain evidence="1 2">DSM 102131</strain>
    </source>
</reference>